<sequence length="370" mass="39087">MKTQYKIILVAVVAALAVGGKILLSHKQAPAPVSNVRPASLSVTAVTPLRVLWPQTVPAQGAIAAWQESIVSTEIGGLRIAQVLVDVGSQVKRGQELATLSQESVTANVHKQEAAVAQAKASLAQAKSDAERARVVSSSGALSEQKIQEYLIAEETAQANLASAQAALESARIDLNRTHILAPDDGVISSRTASVGTVVNAGTELFKMVRQNRLEWRAEVAAPQLGGVQAGQKAVVMLPQGGEVSGKVRMVAPTLSADTRTALVYVDLPHGSPAKAGMYAEGRLELGQREALTLPISAVVLRDGMNYVFEIGQGDLIDQRQVKTRRREGDRVEIVSGLSPQARVAATGGAFLNQGDRVNVVPDQLQNAKQ</sequence>
<dbReference type="Gene3D" id="2.40.30.170">
    <property type="match status" value="1"/>
</dbReference>
<accession>A0A2R5F3P8</accession>
<dbReference type="OrthoDB" id="10524at2"/>
<evidence type="ECO:0000259" key="4">
    <source>
        <dbReference type="Pfam" id="PF25975"/>
    </source>
</evidence>
<dbReference type="NCBIfam" id="TIGR01730">
    <property type="entry name" value="RND_mfp"/>
    <property type="match status" value="1"/>
</dbReference>
<dbReference type="Gene3D" id="2.40.50.100">
    <property type="match status" value="1"/>
</dbReference>
<dbReference type="InterPro" id="IPR058649">
    <property type="entry name" value="CzcB_C"/>
</dbReference>
<organism evidence="5 6">
    <name type="scientific">Novimethylophilus kurashikiensis</name>
    <dbReference type="NCBI Taxonomy" id="1825523"/>
    <lineage>
        <taxon>Bacteria</taxon>
        <taxon>Pseudomonadati</taxon>
        <taxon>Pseudomonadota</taxon>
        <taxon>Betaproteobacteria</taxon>
        <taxon>Nitrosomonadales</taxon>
        <taxon>Methylophilaceae</taxon>
        <taxon>Novimethylophilus</taxon>
    </lineage>
</organism>
<keyword evidence="6" id="KW-1185">Reference proteome</keyword>
<proteinExistence type="inferred from homology"/>
<dbReference type="GO" id="GO:0015562">
    <property type="term" value="F:efflux transmembrane transporter activity"/>
    <property type="evidence" value="ECO:0007669"/>
    <property type="project" value="TreeGrafter"/>
</dbReference>
<dbReference type="InterPro" id="IPR059052">
    <property type="entry name" value="HH_YbhG-like"/>
</dbReference>
<dbReference type="Gene3D" id="2.40.420.20">
    <property type="match status" value="1"/>
</dbReference>
<dbReference type="InterPro" id="IPR058792">
    <property type="entry name" value="Beta-barrel_RND_2"/>
</dbReference>
<feature type="domain" description="YbhG-like alpha-helical hairpin" evidence="2">
    <location>
        <begin position="108"/>
        <end position="173"/>
    </location>
</feature>
<reference evidence="5 6" key="1">
    <citation type="journal article" date="2018" name="Environ. Microbiol.">
        <title>Isolation and genomic characterization of Novimethylophilus kurashikiensis gen. nov. sp. nov., a new lanthanide-dependent methylotrophic species of Methylophilaceae.</title>
        <authorList>
            <person name="Lv H."/>
            <person name="Sahin N."/>
            <person name="Tani A."/>
        </authorList>
    </citation>
    <scope>NUCLEOTIDE SEQUENCE [LARGE SCALE GENOMIC DNA]</scope>
    <source>
        <strain evidence="5 6">La2-4</strain>
    </source>
</reference>
<dbReference type="Pfam" id="PF25881">
    <property type="entry name" value="HH_YBHG"/>
    <property type="match status" value="1"/>
</dbReference>
<feature type="domain" description="CzcB-like C-terminal circularly permuted SH3-like" evidence="4">
    <location>
        <begin position="293"/>
        <end position="348"/>
    </location>
</feature>
<name>A0A2R5F3P8_9PROT</name>
<dbReference type="PANTHER" id="PTHR30469">
    <property type="entry name" value="MULTIDRUG RESISTANCE PROTEIN MDTA"/>
    <property type="match status" value="1"/>
</dbReference>
<dbReference type="Proteomes" id="UP000245081">
    <property type="component" value="Unassembled WGS sequence"/>
</dbReference>
<dbReference type="Pfam" id="PF25975">
    <property type="entry name" value="CzcB_C"/>
    <property type="match status" value="1"/>
</dbReference>
<comment type="caution">
    <text evidence="5">The sequence shown here is derived from an EMBL/GenBank/DDBJ whole genome shotgun (WGS) entry which is preliminary data.</text>
</comment>
<protein>
    <submittedName>
        <fullName evidence="5">Uncharacterized protein</fullName>
    </submittedName>
</protein>
<dbReference type="PANTHER" id="PTHR30469:SF15">
    <property type="entry name" value="HLYD FAMILY OF SECRETION PROTEINS"/>
    <property type="match status" value="1"/>
</dbReference>
<dbReference type="GO" id="GO:1990281">
    <property type="term" value="C:efflux pump complex"/>
    <property type="evidence" value="ECO:0007669"/>
    <property type="project" value="TreeGrafter"/>
</dbReference>
<evidence type="ECO:0000259" key="2">
    <source>
        <dbReference type="Pfam" id="PF25881"/>
    </source>
</evidence>
<evidence type="ECO:0000259" key="3">
    <source>
        <dbReference type="Pfam" id="PF25954"/>
    </source>
</evidence>
<dbReference type="AlphaFoldDB" id="A0A2R5F3P8"/>
<evidence type="ECO:0000256" key="1">
    <source>
        <dbReference type="ARBA" id="ARBA00009477"/>
    </source>
</evidence>
<dbReference type="SUPFAM" id="SSF111369">
    <property type="entry name" value="HlyD-like secretion proteins"/>
    <property type="match status" value="1"/>
</dbReference>
<gene>
    <name evidence="5" type="ORF">NMK_0634</name>
</gene>
<evidence type="ECO:0000313" key="5">
    <source>
        <dbReference type="EMBL" id="GBG13096.1"/>
    </source>
</evidence>
<dbReference type="RefSeq" id="WP_109014302.1">
    <property type="nucleotide sequence ID" value="NZ_BDOQ01000002.1"/>
</dbReference>
<comment type="similarity">
    <text evidence="1">Belongs to the membrane fusion protein (MFP) (TC 8.A.1) family.</text>
</comment>
<dbReference type="Gene3D" id="1.10.287.470">
    <property type="entry name" value="Helix hairpin bin"/>
    <property type="match status" value="1"/>
</dbReference>
<dbReference type="EMBL" id="BDOQ01000002">
    <property type="protein sequence ID" value="GBG13096.1"/>
    <property type="molecule type" value="Genomic_DNA"/>
</dbReference>
<feature type="domain" description="CusB-like beta-barrel" evidence="3">
    <location>
        <begin position="218"/>
        <end position="285"/>
    </location>
</feature>
<dbReference type="InterPro" id="IPR006143">
    <property type="entry name" value="RND_pump_MFP"/>
</dbReference>
<evidence type="ECO:0000313" key="6">
    <source>
        <dbReference type="Proteomes" id="UP000245081"/>
    </source>
</evidence>
<dbReference type="Pfam" id="PF25954">
    <property type="entry name" value="Beta-barrel_RND_2"/>
    <property type="match status" value="1"/>
</dbReference>